<feature type="domain" description="Metallo-beta-lactamase" evidence="6">
    <location>
        <begin position="92"/>
        <end position="297"/>
    </location>
</feature>
<keyword evidence="5" id="KW-0732">Signal</keyword>
<dbReference type="Proteomes" id="UP000185109">
    <property type="component" value="Chromosome"/>
</dbReference>
<evidence type="ECO:0000256" key="3">
    <source>
        <dbReference type="ARBA" id="ARBA00022801"/>
    </source>
</evidence>
<evidence type="ECO:0000256" key="1">
    <source>
        <dbReference type="ARBA" id="ARBA00007749"/>
    </source>
</evidence>
<evidence type="ECO:0000313" key="8">
    <source>
        <dbReference type="Proteomes" id="UP000185109"/>
    </source>
</evidence>
<dbReference type="SMART" id="SM00849">
    <property type="entry name" value="Lactamase_B"/>
    <property type="match status" value="1"/>
</dbReference>
<gene>
    <name evidence="7" type="ORF">AM571_CH03787</name>
</gene>
<name>A0A1L5P8Q5_RHIET</name>
<proteinExistence type="inferred from homology"/>
<accession>A0A1L5P8Q5</accession>
<evidence type="ECO:0000256" key="4">
    <source>
        <dbReference type="ARBA" id="ARBA00022833"/>
    </source>
</evidence>
<dbReference type="Gene3D" id="3.60.15.10">
    <property type="entry name" value="Ribonuclease Z/Hydroxyacylglutathione hydrolase-like"/>
    <property type="match status" value="1"/>
</dbReference>
<keyword evidence="3 7" id="KW-0378">Hydrolase</keyword>
<evidence type="ECO:0000313" key="7">
    <source>
        <dbReference type="EMBL" id="APO76569.1"/>
    </source>
</evidence>
<dbReference type="InterPro" id="IPR001279">
    <property type="entry name" value="Metallo-B-lactamas"/>
</dbReference>
<dbReference type="CDD" id="cd07720">
    <property type="entry name" value="OPHC2-like_MBL-fold"/>
    <property type="match status" value="1"/>
</dbReference>
<organism evidence="7 8">
    <name type="scientific">Rhizobium etli 8C-3</name>
    <dbReference type="NCBI Taxonomy" id="538025"/>
    <lineage>
        <taxon>Bacteria</taxon>
        <taxon>Pseudomonadati</taxon>
        <taxon>Pseudomonadota</taxon>
        <taxon>Alphaproteobacteria</taxon>
        <taxon>Hyphomicrobiales</taxon>
        <taxon>Rhizobiaceae</taxon>
        <taxon>Rhizobium/Agrobacterium group</taxon>
        <taxon>Rhizobium</taxon>
    </lineage>
</organism>
<dbReference type="RefSeq" id="WP_074062718.1">
    <property type="nucleotide sequence ID" value="NZ_CP017241.1"/>
</dbReference>
<protein>
    <submittedName>
        <fullName evidence="7">Metallo-beta-lactamase family hydrolase protein</fullName>
    </submittedName>
</protein>
<dbReference type="EMBL" id="CP017241">
    <property type="protein sequence ID" value="APO76569.1"/>
    <property type="molecule type" value="Genomic_DNA"/>
</dbReference>
<reference evidence="7 8" key="1">
    <citation type="submission" date="2016-09" db="EMBL/GenBank/DDBJ databases">
        <title>The complete genome sequences of Rhizobium gallicum, symbiovars gallicum and phaseoli, symbionts associated to common bean (Phaseolus vulgaris).</title>
        <authorList>
            <person name="Bustos P."/>
            <person name="Santamaria R.I."/>
            <person name="Perez-Carrascal O.M."/>
            <person name="Juarez S."/>
            <person name="Lozano L."/>
            <person name="Martinez-Flores I."/>
            <person name="Martinez-Romero E."/>
            <person name="Cevallos M."/>
            <person name="Romero D."/>
            <person name="Davila G."/>
            <person name="Gonzalez V."/>
        </authorList>
    </citation>
    <scope>NUCLEOTIDE SEQUENCE [LARGE SCALE GENOMIC DNA]</scope>
    <source>
        <strain evidence="7 8">8C-3</strain>
    </source>
</reference>
<evidence type="ECO:0000259" key="6">
    <source>
        <dbReference type="SMART" id="SM00849"/>
    </source>
</evidence>
<dbReference type="PANTHER" id="PTHR42978:SF6">
    <property type="entry name" value="QUORUM-QUENCHING LACTONASE YTNP-RELATED"/>
    <property type="match status" value="1"/>
</dbReference>
<sequence length="324" mass="34756">MTNRRTILKGTLSLMLTATAMTTLAPLGVAAKAPQVKTAAPGYYRMMLGDFEITALSDGTAKFPAETLYIGAKDQIAGMLERAFLDSPVELSINAFLVNTNERLVMIDAGTGDFFGPTLGKLIPNLVAAGYQPEQIDDIILTHAHVDHLGGLVAGDRIVFPNATVHLNSRDADFWLSAANRDTAPEAKRDLFSAAVKALTPYRNAGRLKTFLDGAEPVPGFKSTLRAGHTPGHSAIAVESKGQKLVFWGDITHGDVVQFDEPDVTIGFDEDQAAAASARDAAFAEAVEERYLVAGAHTRFPGIGHVRTDSDNFDWVPLNYSATL</sequence>
<dbReference type="PROSITE" id="PS51318">
    <property type="entry name" value="TAT"/>
    <property type="match status" value="1"/>
</dbReference>
<dbReference type="InterPro" id="IPR051013">
    <property type="entry name" value="MBL_superfamily_lactonases"/>
</dbReference>
<feature type="signal peptide" evidence="5">
    <location>
        <begin position="1"/>
        <end position="25"/>
    </location>
</feature>
<evidence type="ECO:0000256" key="2">
    <source>
        <dbReference type="ARBA" id="ARBA00022723"/>
    </source>
</evidence>
<comment type="similarity">
    <text evidence="1">Belongs to the metallo-beta-lactamase superfamily.</text>
</comment>
<dbReference type="PANTHER" id="PTHR42978">
    <property type="entry name" value="QUORUM-QUENCHING LACTONASE YTNP-RELATED-RELATED"/>
    <property type="match status" value="1"/>
</dbReference>
<dbReference type="GO" id="GO:0016787">
    <property type="term" value="F:hydrolase activity"/>
    <property type="evidence" value="ECO:0007669"/>
    <property type="project" value="UniProtKB-KW"/>
</dbReference>
<dbReference type="InterPro" id="IPR036866">
    <property type="entry name" value="RibonucZ/Hydroxyglut_hydro"/>
</dbReference>
<dbReference type="SUPFAM" id="SSF56281">
    <property type="entry name" value="Metallo-hydrolase/oxidoreductase"/>
    <property type="match status" value="1"/>
</dbReference>
<dbReference type="AlphaFoldDB" id="A0A1L5P8Q5"/>
<dbReference type="GO" id="GO:0046872">
    <property type="term" value="F:metal ion binding"/>
    <property type="evidence" value="ECO:0007669"/>
    <property type="project" value="UniProtKB-KW"/>
</dbReference>
<evidence type="ECO:0000256" key="5">
    <source>
        <dbReference type="SAM" id="SignalP"/>
    </source>
</evidence>
<keyword evidence="2" id="KW-0479">Metal-binding</keyword>
<dbReference type="InterPro" id="IPR006311">
    <property type="entry name" value="TAT_signal"/>
</dbReference>
<feature type="chain" id="PRO_5013381076" evidence="5">
    <location>
        <begin position="26"/>
        <end position="324"/>
    </location>
</feature>
<keyword evidence="4" id="KW-0862">Zinc</keyword>
<dbReference type="Pfam" id="PF00753">
    <property type="entry name" value="Lactamase_B"/>
    <property type="match status" value="1"/>
</dbReference>